<dbReference type="PROSITE" id="PS50110">
    <property type="entry name" value="RESPONSE_REGULATORY"/>
    <property type="match status" value="2"/>
</dbReference>
<dbReference type="Proteomes" id="UP000035036">
    <property type="component" value="Chromosome"/>
</dbReference>
<feature type="domain" description="Response regulatory" evidence="4">
    <location>
        <begin position="153"/>
        <end position="272"/>
    </location>
</feature>
<feature type="modified residue" description="4-aspartylphosphate" evidence="3">
    <location>
        <position position="202"/>
    </location>
</feature>
<dbReference type="KEGG" id="gsb:GSUB_14280"/>
<dbReference type="Gene3D" id="3.40.50.2300">
    <property type="match status" value="2"/>
</dbReference>
<dbReference type="PANTHER" id="PTHR45339">
    <property type="entry name" value="HYBRID SIGNAL TRANSDUCTION HISTIDINE KINASE J"/>
    <property type="match status" value="1"/>
</dbReference>
<evidence type="ECO:0000313" key="6">
    <source>
        <dbReference type="Proteomes" id="UP000035036"/>
    </source>
</evidence>
<dbReference type="Pfam" id="PF00072">
    <property type="entry name" value="Response_reg"/>
    <property type="match status" value="1"/>
</dbReference>
<protein>
    <recommendedName>
        <fullName evidence="4">Response regulatory domain-containing protein</fullName>
    </recommendedName>
</protein>
<evidence type="ECO:0000256" key="2">
    <source>
        <dbReference type="ARBA" id="ARBA00023012"/>
    </source>
</evidence>
<proteinExistence type="predicted"/>
<keyword evidence="1 3" id="KW-0597">Phosphoprotein</keyword>
<dbReference type="HOGENOM" id="CLU_1007460_0_0_7"/>
<feature type="modified residue" description="4-aspartylphosphate" evidence="3">
    <location>
        <position position="63"/>
    </location>
</feature>
<sequence>MLPDLTGKRILIVGDHPECRDLLYETVVLWGGECHEAENVARALERARELAAQPGGLDLVLIDLNAYGAQGLAAARKLAAEGDLADAHILFLNGEPCPSAEAGRQGRAFCVEKPLKVVDLQEAIAQALCGGDARFPRRAKQHPPTGLAHRPRRILLVEDNPINARATRTVLEKRGHQVVTAENGLQALRILADQCFDLILMDIVMPEMDGTTATRMIRAGACPACDPAVPIVALTAHVDPQDRHGFMEAGVDDFLAKPFQVPDLLAIVENIGPEEG</sequence>
<dbReference type="RefSeq" id="WP_040201393.1">
    <property type="nucleotide sequence ID" value="NZ_CP010311.1"/>
</dbReference>
<dbReference type="InterPro" id="IPR011006">
    <property type="entry name" value="CheY-like_superfamily"/>
</dbReference>
<gene>
    <name evidence="5" type="ORF">GSUB_14280</name>
</gene>
<dbReference type="InterPro" id="IPR001789">
    <property type="entry name" value="Sig_transdc_resp-reg_receiver"/>
</dbReference>
<dbReference type="CDD" id="cd17546">
    <property type="entry name" value="REC_hyHK_CKI1_RcsC-like"/>
    <property type="match status" value="1"/>
</dbReference>
<dbReference type="AlphaFoldDB" id="A0A0B5FTJ1"/>
<name>A0A0B5FTJ1_9BACT</name>
<reference evidence="5 6" key="1">
    <citation type="journal article" date="2015" name="Genome Announc.">
        <title>Genomes of Geoalkalibacter ferrihydriticus Z-0531T and Geoalkalibacter subterraneus Red1T, Two Haloalkaliphilic Metal-Reducing Deltaproteobacteria.</title>
        <authorList>
            <person name="Badalamenti J.P."/>
            <person name="Krajmalnik-Brown R."/>
            <person name="Torres C.I."/>
            <person name="Bond D.R."/>
        </authorList>
    </citation>
    <scope>NUCLEOTIDE SEQUENCE [LARGE SCALE GENOMIC DNA]</scope>
    <source>
        <strain evidence="5 6">Red1</strain>
    </source>
</reference>
<dbReference type="GO" id="GO:0000160">
    <property type="term" value="P:phosphorelay signal transduction system"/>
    <property type="evidence" value="ECO:0007669"/>
    <property type="project" value="UniProtKB-KW"/>
</dbReference>
<accession>A0A0B5FTJ1</accession>
<evidence type="ECO:0000256" key="3">
    <source>
        <dbReference type="PROSITE-ProRule" id="PRU00169"/>
    </source>
</evidence>
<keyword evidence="6" id="KW-1185">Reference proteome</keyword>
<dbReference type="SMART" id="SM00448">
    <property type="entry name" value="REC"/>
    <property type="match status" value="2"/>
</dbReference>
<evidence type="ECO:0000313" key="5">
    <source>
        <dbReference type="EMBL" id="AJF07485.1"/>
    </source>
</evidence>
<dbReference type="EMBL" id="CP010311">
    <property type="protein sequence ID" value="AJF07485.1"/>
    <property type="molecule type" value="Genomic_DNA"/>
</dbReference>
<organism evidence="5 6">
    <name type="scientific">Geoalkalibacter subterraneus</name>
    <dbReference type="NCBI Taxonomy" id="483547"/>
    <lineage>
        <taxon>Bacteria</taxon>
        <taxon>Pseudomonadati</taxon>
        <taxon>Thermodesulfobacteriota</taxon>
        <taxon>Desulfuromonadia</taxon>
        <taxon>Desulfuromonadales</taxon>
        <taxon>Geoalkalibacteraceae</taxon>
        <taxon>Geoalkalibacter</taxon>
    </lineage>
</organism>
<keyword evidence="2" id="KW-0902">Two-component regulatory system</keyword>
<dbReference type="SUPFAM" id="SSF52172">
    <property type="entry name" value="CheY-like"/>
    <property type="match status" value="2"/>
</dbReference>
<evidence type="ECO:0000259" key="4">
    <source>
        <dbReference type="PROSITE" id="PS50110"/>
    </source>
</evidence>
<feature type="domain" description="Response regulatory" evidence="4">
    <location>
        <begin position="9"/>
        <end position="128"/>
    </location>
</feature>
<dbReference type="PANTHER" id="PTHR45339:SF1">
    <property type="entry name" value="HYBRID SIGNAL TRANSDUCTION HISTIDINE KINASE J"/>
    <property type="match status" value="1"/>
</dbReference>
<evidence type="ECO:0000256" key="1">
    <source>
        <dbReference type="ARBA" id="ARBA00022553"/>
    </source>
</evidence>
<dbReference type="OrthoDB" id="9816343at2"/>
<dbReference type="STRING" id="483547.GSUB_14280"/>